<evidence type="ECO:0000259" key="2">
    <source>
        <dbReference type="Pfam" id="PF01979"/>
    </source>
</evidence>
<dbReference type="PANTHER" id="PTHR43135">
    <property type="entry name" value="ALPHA-D-RIBOSE 1-METHYLPHOSPHONATE 5-TRIPHOSPHATE DIPHOSPHATASE"/>
    <property type="match status" value="1"/>
</dbReference>
<comment type="caution">
    <text evidence="3">The sequence shown here is derived from an EMBL/GenBank/DDBJ whole genome shotgun (WGS) entry which is preliminary data.</text>
</comment>
<reference evidence="3 4" key="1">
    <citation type="journal article" date="2012" name="J. Bacteriol.">
        <title>Genome Sequence of Pectin-Degrading Alishewanella agri, Isolated from Landfill Soil.</title>
        <authorList>
            <person name="Kim J."/>
            <person name="Jung J."/>
            <person name="Sung J.S."/>
            <person name="Chun J."/>
            <person name="Park W."/>
        </authorList>
    </citation>
    <scope>NUCLEOTIDE SEQUENCE [LARGE SCALE GENOMIC DNA]</scope>
    <source>
        <strain evidence="3 4">BL06</strain>
    </source>
</reference>
<dbReference type="Gene3D" id="3.20.20.140">
    <property type="entry name" value="Metal-dependent hydrolases"/>
    <property type="match status" value="1"/>
</dbReference>
<feature type="signal peptide" evidence="1">
    <location>
        <begin position="1"/>
        <end position="23"/>
    </location>
</feature>
<name>I9DRE3_9ALTE</name>
<dbReference type="AlphaFoldDB" id="I9DRE3"/>
<sequence length="429" mass="45626">MNKTLSVLSLACLTALTLPQGYAATYIHAGKLITAETNQMLSEQTIIVDGNKIIAIEGGYKTPAAGDTLIDLRQHTVLPGLMDMHTHFSSQISATSYGEGQRLNEADYALRGAVFAEKTLMAGFTTVRELGDSHHVSVALRKAIAQGFVKGPRIYAAGKSLATTGGHADPTNGLAYLLQGDPGPKEGVINGPDEARKAVRQRYKDGADLIKITATGGVLSVAKSGMNPQFTDDELAAIVSTARDYGFKVAVHAHGKEGMQRAIKAGVDSIEHGTFMDKETMALMKKYGTYYVPTISAGKWVQQKAEIDGFFPDLVRPKAASIGPLIQQTFSEAYKAGVKIAFGTDAGVGAHGDNWLEFVYMTEAGMPAMAAIQSATIEGARLLGMEQELGSIKAGKLADIIAVPGNPLDDIKTLGQVSFVMKDGQIYKQ</sequence>
<dbReference type="InterPro" id="IPR006680">
    <property type="entry name" value="Amidohydro-rel"/>
</dbReference>
<dbReference type="eggNOG" id="COG1228">
    <property type="taxonomic scope" value="Bacteria"/>
</dbReference>
<dbReference type="InterPro" id="IPR051781">
    <property type="entry name" value="Metallo-dep_Hydrolase"/>
</dbReference>
<dbReference type="GO" id="GO:0016810">
    <property type="term" value="F:hydrolase activity, acting on carbon-nitrogen (but not peptide) bonds"/>
    <property type="evidence" value="ECO:0007669"/>
    <property type="project" value="InterPro"/>
</dbReference>
<keyword evidence="3" id="KW-0378">Hydrolase</keyword>
<dbReference type="PATRIC" id="fig|1195246.3.peg.2061"/>
<dbReference type="InterPro" id="IPR057744">
    <property type="entry name" value="OTAase-like"/>
</dbReference>
<dbReference type="Proteomes" id="UP000035062">
    <property type="component" value="Unassembled WGS sequence"/>
</dbReference>
<dbReference type="InterPro" id="IPR011059">
    <property type="entry name" value="Metal-dep_hydrolase_composite"/>
</dbReference>
<dbReference type="Pfam" id="PF01979">
    <property type="entry name" value="Amidohydro_1"/>
    <property type="match status" value="1"/>
</dbReference>
<proteinExistence type="predicted"/>
<evidence type="ECO:0000256" key="1">
    <source>
        <dbReference type="SAM" id="SignalP"/>
    </source>
</evidence>
<evidence type="ECO:0000313" key="3">
    <source>
        <dbReference type="EMBL" id="EIW88620.1"/>
    </source>
</evidence>
<dbReference type="SUPFAM" id="SSF51338">
    <property type="entry name" value="Composite domain of metallo-dependent hydrolases"/>
    <property type="match status" value="1"/>
</dbReference>
<feature type="domain" description="Amidohydrolase-related" evidence="2">
    <location>
        <begin position="76"/>
        <end position="426"/>
    </location>
</feature>
<keyword evidence="1" id="KW-0732">Signal</keyword>
<dbReference type="InterPro" id="IPR032466">
    <property type="entry name" value="Metal_Hydrolase"/>
</dbReference>
<dbReference type="SUPFAM" id="SSF51556">
    <property type="entry name" value="Metallo-dependent hydrolases"/>
    <property type="match status" value="1"/>
</dbReference>
<dbReference type="RefSeq" id="WP_008984918.1">
    <property type="nucleotide sequence ID" value="NZ_AKKU01000017.1"/>
</dbReference>
<dbReference type="PANTHER" id="PTHR43135:SF3">
    <property type="entry name" value="ALPHA-D-RIBOSE 1-METHYLPHOSPHONATE 5-TRIPHOSPHATE DIPHOSPHATASE"/>
    <property type="match status" value="1"/>
</dbReference>
<dbReference type="CDD" id="cd01299">
    <property type="entry name" value="Met_dep_hydrolase_A"/>
    <property type="match status" value="1"/>
</dbReference>
<keyword evidence="4" id="KW-1185">Reference proteome</keyword>
<evidence type="ECO:0000313" key="4">
    <source>
        <dbReference type="Proteomes" id="UP000035062"/>
    </source>
</evidence>
<feature type="chain" id="PRO_5003720003" evidence="1">
    <location>
        <begin position="24"/>
        <end position="429"/>
    </location>
</feature>
<organism evidence="3 4">
    <name type="scientific">Alishewanella agri BL06</name>
    <dbReference type="NCBI Taxonomy" id="1195246"/>
    <lineage>
        <taxon>Bacteria</taxon>
        <taxon>Pseudomonadati</taxon>
        <taxon>Pseudomonadota</taxon>
        <taxon>Gammaproteobacteria</taxon>
        <taxon>Alteromonadales</taxon>
        <taxon>Alteromonadaceae</taxon>
        <taxon>Alishewanella</taxon>
    </lineage>
</organism>
<dbReference type="EMBL" id="AKKU01000017">
    <property type="protein sequence ID" value="EIW88620.1"/>
    <property type="molecule type" value="Genomic_DNA"/>
</dbReference>
<dbReference type="Gene3D" id="2.30.40.10">
    <property type="entry name" value="Urease, subunit C, domain 1"/>
    <property type="match status" value="1"/>
</dbReference>
<gene>
    <name evidence="3" type="ORF">AGRI_10411</name>
</gene>
<protein>
    <submittedName>
        <fullName evidence="3">Amidohydrolase</fullName>
    </submittedName>
</protein>
<dbReference type="STRING" id="1195246.AGRI_10411"/>
<accession>I9DRE3</accession>